<dbReference type="Pfam" id="PF06022">
    <property type="entry name" value="Cir_Bir_Yir"/>
    <property type="match status" value="1"/>
</dbReference>
<reference evidence="2 3" key="1">
    <citation type="submission" date="2016-08" db="EMBL/GenBank/DDBJ databases">
        <authorList>
            <consortium name="Pathogen Informatics"/>
        </authorList>
    </citation>
    <scope>NUCLEOTIDE SEQUENCE [LARGE SCALE GENOMIC DNA]</scope>
    <source>
        <strain evidence="2 3">DK</strain>
    </source>
</reference>
<gene>
    <name evidence="2" type="ORF">PCHDK_000499400</name>
</gene>
<keyword evidence="1" id="KW-1133">Transmembrane helix</keyword>
<dbReference type="NCBIfam" id="TIGR01590">
    <property type="entry name" value="yir-bir-cir_Pla"/>
    <property type="match status" value="1"/>
</dbReference>
<sequence length="280" mass="32229">MSENLCKFINSIDKSITVNVNNLKANIEFDNIQNQYCTGDNGDGECFPYGAIISSFFIKMLECMNDKDLNKKKLGEYVILSLFYKLNQKKENEIINLNDFQKKYIKGNENLIDKINGDGSYNRCLDIINKKPYLMSIDIKEMTKLYAPLKSLCKLYTECDEKKENYTSCLKDAQDFANEFNKLNDDNSINENNLYREILSSLFNDYNDLKNGCVKKCSGCNNIPTLSEIKAPPSSSIASKLIPVLLAFAIPVFLGIAYKYSLFGFDKRFRRKYSREKLKK</sequence>
<accession>A0A1D3L7R1</accession>
<evidence type="ECO:0000313" key="2">
    <source>
        <dbReference type="EMBL" id="SCL84623.1"/>
    </source>
</evidence>
<keyword evidence="1" id="KW-0812">Transmembrane</keyword>
<proteinExistence type="predicted"/>
<dbReference type="Proteomes" id="UP000195879">
    <property type="component" value="Unassembled WGS sequence"/>
</dbReference>
<keyword evidence="1" id="KW-0472">Membrane</keyword>
<evidence type="ECO:0000313" key="3">
    <source>
        <dbReference type="Proteomes" id="UP000195879"/>
    </source>
</evidence>
<dbReference type="AlphaFoldDB" id="A0A1D3L7R1"/>
<feature type="transmembrane region" description="Helical" evidence="1">
    <location>
        <begin position="241"/>
        <end position="265"/>
    </location>
</feature>
<organism evidence="2 3">
    <name type="scientific">Plasmodium chabaudi adami</name>
    <dbReference type="NCBI Taxonomy" id="5826"/>
    <lineage>
        <taxon>Eukaryota</taxon>
        <taxon>Sar</taxon>
        <taxon>Alveolata</taxon>
        <taxon>Apicomplexa</taxon>
        <taxon>Aconoidasida</taxon>
        <taxon>Haemosporida</taxon>
        <taxon>Plasmodiidae</taxon>
        <taxon>Plasmodium</taxon>
        <taxon>Plasmodium (Vinckeia)</taxon>
    </lineage>
</organism>
<dbReference type="InterPro" id="IPR006477">
    <property type="entry name" value="Yir_bir_cir"/>
</dbReference>
<evidence type="ECO:0000256" key="1">
    <source>
        <dbReference type="SAM" id="Phobius"/>
    </source>
</evidence>
<name>A0A1D3L7R1_PLACE</name>
<protein>
    <submittedName>
        <fullName evidence="2">CIR protein</fullName>
    </submittedName>
</protein>
<dbReference type="EMBL" id="FMIO01000066">
    <property type="protein sequence ID" value="SCL84623.1"/>
    <property type="molecule type" value="Genomic_DNA"/>
</dbReference>